<name>A0A0U0QSC1_MYCTX</name>
<accession>A0A0U0QSC1</accession>
<dbReference type="EMBL" id="CSAE01000094">
    <property type="protein sequence ID" value="COV34989.1"/>
    <property type="molecule type" value="Genomic_DNA"/>
</dbReference>
<evidence type="ECO:0000313" key="2">
    <source>
        <dbReference type="Proteomes" id="UP000038802"/>
    </source>
</evidence>
<sequence>MPEREAMFAEQTFGFRPGDTGLQFGLAGHLIDPVQPVEAPHIQGDHRAKVVANGVKPTNDAGAATKRDHGNAVVGAVVQDVGDGVLPVGAAGQQHRVGRILDTGVFAPQQVWGGLAAGVQQPVAIGGAEILGADDARQRIVVCPRQGGRAQLHLRGVEFGLLRVR</sequence>
<gene>
    <name evidence="1" type="ORF">ERS007703_01198</name>
</gene>
<dbReference type="Proteomes" id="UP000038802">
    <property type="component" value="Unassembled WGS sequence"/>
</dbReference>
<evidence type="ECO:0000313" key="1">
    <source>
        <dbReference type="EMBL" id="COV34989.1"/>
    </source>
</evidence>
<organism evidence="1 2">
    <name type="scientific">Mycobacterium tuberculosis</name>
    <dbReference type="NCBI Taxonomy" id="1773"/>
    <lineage>
        <taxon>Bacteria</taxon>
        <taxon>Bacillati</taxon>
        <taxon>Actinomycetota</taxon>
        <taxon>Actinomycetes</taxon>
        <taxon>Mycobacteriales</taxon>
        <taxon>Mycobacteriaceae</taxon>
        <taxon>Mycobacterium</taxon>
        <taxon>Mycobacterium tuberculosis complex</taxon>
    </lineage>
</organism>
<proteinExistence type="predicted"/>
<protein>
    <submittedName>
        <fullName evidence="1">Uncharacterized protein</fullName>
    </submittedName>
</protein>
<reference evidence="2" key="1">
    <citation type="submission" date="2015-03" db="EMBL/GenBank/DDBJ databases">
        <authorList>
            <consortium name="Pathogen Informatics"/>
        </authorList>
    </citation>
    <scope>NUCLEOTIDE SEQUENCE [LARGE SCALE GENOMIC DNA]</scope>
    <source>
        <strain evidence="2">K00500041</strain>
    </source>
</reference>
<dbReference type="AlphaFoldDB" id="A0A0U0QSC1"/>